<organism evidence="1 2">
    <name type="scientific">Dermacentor silvarum</name>
    <name type="common">Tick</name>
    <dbReference type="NCBI Taxonomy" id="543639"/>
    <lineage>
        <taxon>Eukaryota</taxon>
        <taxon>Metazoa</taxon>
        <taxon>Ecdysozoa</taxon>
        <taxon>Arthropoda</taxon>
        <taxon>Chelicerata</taxon>
        <taxon>Arachnida</taxon>
        <taxon>Acari</taxon>
        <taxon>Parasitiformes</taxon>
        <taxon>Ixodida</taxon>
        <taxon>Ixodoidea</taxon>
        <taxon>Ixodidae</taxon>
        <taxon>Rhipicephalinae</taxon>
        <taxon>Dermacentor</taxon>
    </lineage>
</organism>
<name>A0ACB8C462_DERSI</name>
<dbReference type="Proteomes" id="UP000821865">
    <property type="component" value="Chromosome 9"/>
</dbReference>
<accession>A0ACB8C462</accession>
<evidence type="ECO:0000313" key="2">
    <source>
        <dbReference type="Proteomes" id="UP000821865"/>
    </source>
</evidence>
<dbReference type="EMBL" id="CM023478">
    <property type="protein sequence ID" value="KAH7933647.1"/>
    <property type="molecule type" value="Genomic_DNA"/>
</dbReference>
<sequence>MEARAPTERLLLVWAPAHQGLRETKKPTRSPEVSHSGTDDSIVQIQNVTIANAELGERLLFIASILSKKTQGSSPVLNIYVTSSTGKPLPCAYSVVPKQLKLCDGETVAERLFNFQWNNHCPVSPGQYNAILAINVPDGLTALSCVGENVRPRNCITLLLYDESFYLPAHYLFHVTCLGNLKDALKKEPQQLGPFVDADNDDHSQEADTHVCDTGLVHSLKVFFASLEAVVFHSHITNNLNLCDGKTRTEKRLNKAWNNRCPVHPGTYNAELVFRLPNNKEAKEYFGDGNVVATVKIVDDGQLLGCATYPIKVDVD</sequence>
<evidence type="ECO:0000313" key="1">
    <source>
        <dbReference type="EMBL" id="KAH7933647.1"/>
    </source>
</evidence>
<proteinExistence type="predicted"/>
<protein>
    <submittedName>
        <fullName evidence="1">Uncharacterized protein</fullName>
    </submittedName>
</protein>
<reference evidence="1" key="1">
    <citation type="submission" date="2020-05" db="EMBL/GenBank/DDBJ databases">
        <title>Large-scale comparative analyses of tick genomes elucidate their genetic diversity and vector capacities.</title>
        <authorList>
            <person name="Jia N."/>
            <person name="Wang J."/>
            <person name="Shi W."/>
            <person name="Du L."/>
            <person name="Sun Y."/>
            <person name="Zhan W."/>
            <person name="Jiang J."/>
            <person name="Wang Q."/>
            <person name="Zhang B."/>
            <person name="Ji P."/>
            <person name="Sakyi L.B."/>
            <person name="Cui X."/>
            <person name="Yuan T."/>
            <person name="Jiang B."/>
            <person name="Yang W."/>
            <person name="Lam T.T.-Y."/>
            <person name="Chang Q."/>
            <person name="Ding S."/>
            <person name="Wang X."/>
            <person name="Zhu J."/>
            <person name="Ruan X."/>
            <person name="Zhao L."/>
            <person name="Wei J."/>
            <person name="Que T."/>
            <person name="Du C."/>
            <person name="Cheng J."/>
            <person name="Dai P."/>
            <person name="Han X."/>
            <person name="Huang E."/>
            <person name="Gao Y."/>
            <person name="Liu J."/>
            <person name="Shao H."/>
            <person name="Ye R."/>
            <person name="Li L."/>
            <person name="Wei W."/>
            <person name="Wang X."/>
            <person name="Wang C."/>
            <person name="Yang T."/>
            <person name="Huo Q."/>
            <person name="Li W."/>
            <person name="Guo W."/>
            <person name="Chen H."/>
            <person name="Zhou L."/>
            <person name="Ni X."/>
            <person name="Tian J."/>
            <person name="Zhou Y."/>
            <person name="Sheng Y."/>
            <person name="Liu T."/>
            <person name="Pan Y."/>
            <person name="Xia L."/>
            <person name="Li J."/>
            <person name="Zhao F."/>
            <person name="Cao W."/>
        </authorList>
    </citation>
    <scope>NUCLEOTIDE SEQUENCE</scope>
    <source>
        <strain evidence="1">Dsil-2018</strain>
    </source>
</reference>
<gene>
    <name evidence="1" type="ORF">HPB49_014822</name>
</gene>
<comment type="caution">
    <text evidence="1">The sequence shown here is derived from an EMBL/GenBank/DDBJ whole genome shotgun (WGS) entry which is preliminary data.</text>
</comment>
<keyword evidence="2" id="KW-1185">Reference proteome</keyword>